<dbReference type="Pfam" id="PF18884">
    <property type="entry name" value="TSP3_bac"/>
    <property type="match status" value="2"/>
</dbReference>
<name>A0A2T4UDH3_9ACTN</name>
<dbReference type="Gene3D" id="2.60.40.10">
    <property type="entry name" value="Immunoglobulins"/>
    <property type="match status" value="1"/>
</dbReference>
<feature type="signal peptide" evidence="6">
    <location>
        <begin position="1"/>
        <end position="33"/>
    </location>
</feature>
<dbReference type="InterPro" id="IPR028974">
    <property type="entry name" value="TSP_type-3_rpt"/>
</dbReference>
<evidence type="ECO:0000313" key="8">
    <source>
        <dbReference type="Proteomes" id="UP000240739"/>
    </source>
</evidence>
<dbReference type="SUPFAM" id="SSF103647">
    <property type="entry name" value="TSP type-3 repeat"/>
    <property type="match status" value="1"/>
</dbReference>
<keyword evidence="4" id="KW-0106">Calcium</keyword>
<dbReference type="GO" id="GO:0005975">
    <property type="term" value="P:carbohydrate metabolic process"/>
    <property type="evidence" value="ECO:0007669"/>
    <property type="project" value="UniProtKB-ARBA"/>
</dbReference>
<evidence type="ECO:0000256" key="3">
    <source>
        <dbReference type="ARBA" id="ARBA00022729"/>
    </source>
</evidence>
<protein>
    <recommendedName>
        <fullName evidence="9">IPT/TIG domain-containing protein</fullName>
    </recommendedName>
</protein>
<evidence type="ECO:0000256" key="1">
    <source>
        <dbReference type="ARBA" id="ARBA00004613"/>
    </source>
</evidence>
<sequence length="736" mass="80079">MIPRPFPPIRFLAPALLALAALALLVLPAGAGAASRAATPTKLYPSIQKVSPKQAGIGDRLVITGKSFRKGRNRNTVVFKRDGKRAIFVRATGTSTKRISVLLPAKLLPMLAQKAGQPVSTRFRVRVLAARFGRRYTSAKASPMIGPLPRNAKVATDDCDGDGLKNARDTDDDNDLLSDTTEASLKTDPCLRDSDKDGMTDGWEHYSALDRNGKAVPAPTRKPYPNALDGADGAIDHDGDGLTNLEEYIAWVTHSGALKPQDDDPFTSRLSYSGGNPASDGRSRRPDALAYMDRDGNGFLSDFERDADGDQIPNMDEQRTTADAARGLIADIDDPRFFEYGLFGQTYMDKIAAVQSKQTQPRCGGINQVPFYCLDSLDQGAVKVSKVDTLDWVDADSDGDGIRDDRDDVDHDDVPNLQEYLEELATPNADRRYRHLDACIPNSDSRYCLLGGVDIDVDGLDNRDDTDDDGDLISDVDERRIKTDPLVADSDGDGVTDGYEYYSAIDLNSAALPYPGKRPYPNPLDGEDGAGDHDGDSLTLVQEYKAWRLTGGTLPLSYSAGTQWTGGKLPVGSYPVGTGYDNNGDGTLSDNEKDADRDGLANDVEANSSLSDPKWWDIWSSQESVKCTPDYMESVYPGPAYQGLNFVDADTDGDGLKDGADDIDHDGFTNAMEQGRPSDWCTTYVSTGHPGTDKLARMQPFNPCKPVYSDACHVKAPLAYYGRNEDWESPHHQQGP</sequence>
<proteinExistence type="predicted"/>
<dbReference type="AlphaFoldDB" id="A0A2T4UDH3"/>
<comment type="caution">
    <text evidence="7">The sequence shown here is derived from an EMBL/GenBank/DDBJ whole genome shotgun (WGS) entry which is preliminary data.</text>
</comment>
<feature type="compositionally biased region" description="Polar residues" evidence="5">
    <location>
        <begin position="580"/>
        <end position="589"/>
    </location>
</feature>
<dbReference type="RefSeq" id="WP_107570525.1">
    <property type="nucleotide sequence ID" value="NZ_PYYB01000003.1"/>
</dbReference>
<reference evidence="7 8" key="1">
    <citation type="submission" date="2018-03" db="EMBL/GenBank/DDBJ databases">
        <title>Aquarubrobacter algicola gen. nov., sp. nov., a novel actinobacterium isolated from shallow eutrophic lake during the end of cyanobacterial harmful algal blooms.</title>
        <authorList>
            <person name="Chun S.J."/>
        </authorList>
    </citation>
    <scope>NUCLEOTIDE SEQUENCE [LARGE SCALE GENOMIC DNA]</scope>
    <source>
        <strain evidence="7 8">Seoho-28</strain>
    </source>
</reference>
<keyword evidence="2" id="KW-0964">Secreted</keyword>
<keyword evidence="8" id="KW-1185">Reference proteome</keyword>
<feature type="region of interest" description="Disordered" evidence="5">
    <location>
        <begin position="186"/>
        <end position="227"/>
    </location>
</feature>
<dbReference type="EMBL" id="PYYB01000003">
    <property type="protein sequence ID" value="PTL55482.1"/>
    <property type="molecule type" value="Genomic_DNA"/>
</dbReference>
<dbReference type="InterPro" id="IPR013783">
    <property type="entry name" value="Ig-like_fold"/>
</dbReference>
<feature type="region of interest" description="Disordered" evidence="5">
    <location>
        <begin position="576"/>
        <end position="598"/>
    </location>
</feature>
<accession>A0A2T4UDH3</accession>
<feature type="region of interest" description="Disordered" evidence="5">
    <location>
        <begin position="260"/>
        <end position="286"/>
    </location>
</feature>
<dbReference type="InterPro" id="IPR059100">
    <property type="entry name" value="TSP3_bac"/>
</dbReference>
<keyword evidence="3 6" id="KW-0732">Signal</keyword>
<evidence type="ECO:0000256" key="6">
    <source>
        <dbReference type="SAM" id="SignalP"/>
    </source>
</evidence>
<evidence type="ECO:0000313" key="7">
    <source>
        <dbReference type="EMBL" id="PTL55482.1"/>
    </source>
</evidence>
<evidence type="ECO:0000256" key="5">
    <source>
        <dbReference type="SAM" id="MobiDB-lite"/>
    </source>
</evidence>
<dbReference type="OrthoDB" id="5241547at2"/>
<comment type="subcellular location">
    <subcellularLocation>
        <location evidence="1">Secreted</location>
    </subcellularLocation>
</comment>
<gene>
    <name evidence="7" type="ORF">C7Y72_17675</name>
</gene>
<evidence type="ECO:0000256" key="4">
    <source>
        <dbReference type="ARBA" id="ARBA00022837"/>
    </source>
</evidence>
<dbReference type="Proteomes" id="UP000240739">
    <property type="component" value="Unassembled WGS sequence"/>
</dbReference>
<evidence type="ECO:0008006" key="9">
    <source>
        <dbReference type="Google" id="ProtNLM"/>
    </source>
</evidence>
<dbReference type="GO" id="GO:0005509">
    <property type="term" value="F:calcium ion binding"/>
    <property type="evidence" value="ECO:0007669"/>
    <property type="project" value="InterPro"/>
</dbReference>
<feature type="chain" id="PRO_5015688022" description="IPT/TIG domain-containing protein" evidence="6">
    <location>
        <begin position="34"/>
        <end position="736"/>
    </location>
</feature>
<organism evidence="7 8">
    <name type="scientific">Paraconexibacter algicola</name>
    <dbReference type="NCBI Taxonomy" id="2133960"/>
    <lineage>
        <taxon>Bacteria</taxon>
        <taxon>Bacillati</taxon>
        <taxon>Actinomycetota</taxon>
        <taxon>Thermoleophilia</taxon>
        <taxon>Solirubrobacterales</taxon>
        <taxon>Paraconexibacteraceae</taxon>
        <taxon>Paraconexibacter</taxon>
    </lineage>
</organism>
<evidence type="ECO:0000256" key="2">
    <source>
        <dbReference type="ARBA" id="ARBA00022525"/>
    </source>
</evidence>
<feature type="region of interest" description="Disordered" evidence="5">
    <location>
        <begin position="516"/>
        <end position="536"/>
    </location>
</feature>
<feature type="compositionally biased region" description="Basic and acidic residues" evidence="5">
    <location>
        <begin position="189"/>
        <end position="213"/>
    </location>
</feature>